<gene>
    <name evidence="1" type="ORF">PVK06_009349</name>
</gene>
<dbReference type="EMBL" id="JARKNE010000003">
    <property type="protein sequence ID" value="KAK5840448.1"/>
    <property type="molecule type" value="Genomic_DNA"/>
</dbReference>
<evidence type="ECO:0008006" key="3">
    <source>
        <dbReference type="Google" id="ProtNLM"/>
    </source>
</evidence>
<name>A0ABR0QME2_GOSAR</name>
<organism evidence="1 2">
    <name type="scientific">Gossypium arboreum</name>
    <name type="common">Tree cotton</name>
    <name type="synonym">Gossypium nanking</name>
    <dbReference type="NCBI Taxonomy" id="29729"/>
    <lineage>
        <taxon>Eukaryota</taxon>
        <taxon>Viridiplantae</taxon>
        <taxon>Streptophyta</taxon>
        <taxon>Embryophyta</taxon>
        <taxon>Tracheophyta</taxon>
        <taxon>Spermatophyta</taxon>
        <taxon>Magnoliopsida</taxon>
        <taxon>eudicotyledons</taxon>
        <taxon>Gunneridae</taxon>
        <taxon>Pentapetalae</taxon>
        <taxon>rosids</taxon>
        <taxon>malvids</taxon>
        <taxon>Malvales</taxon>
        <taxon>Malvaceae</taxon>
        <taxon>Malvoideae</taxon>
        <taxon>Gossypium</taxon>
    </lineage>
</organism>
<evidence type="ECO:0000313" key="2">
    <source>
        <dbReference type="Proteomes" id="UP001358586"/>
    </source>
</evidence>
<keyword evidence="2" id="KW-1185">Reference proteome</keyword>
<protein>
    <recommendedName>
        <fullName evidence="3">Variable outer membrane protein</fullName>
    </recommendedName>
</protein>
<sequence>MEIKIEKVNEQEDGLVENQGVVKGKKGSSKDFVKVVETRIANVESIMSEVLKR</sequence>
<comment type="caution">
    <text evidence="1">The sequence shown here is derived from an EMBL/GenBank/DDBJ whole genome shotgun (WGS) entry which is preliminary data.</text>
</comment>
<evidence type="ECO:0000313" key="1">
    <source>
        <dbReference type="EMBL" id="KAK5840448.1"/>
    </source>
</evidence>
<accession>A0ABR0QME2</accession>
<proteinExistence type="predicted"/>
<dbReference type="Proteomes" id="UP001358586">
    <property type="component" value="Chromosome 3"/>
</dbReference>
<reference evidence="1 2" key="1">
    <citation type="submission" date="2023-03" db="EMBL/GenBank/DDBJ databases">
        <title>WGS of Gossypium arboreum.</title>
        <authorList>
            <person name="Yu D."/>
        </authorList>
    </citation>
    <scope>NUCLEOTIDE SEQUENCE [LARGE SCALE GENOMIC DNA]</scope>
    <source>
        <tissue evidence="1">Leaf</tissue>
    </source>
</reference>